<feature type="domain" description="Invertebrate defensins family profile" evidence="4">
    <location>
        <begin position="27"/>
        <end position="65"/>
    </location>
</feature>
<feature type="chain" id="PRO_5042087647" description="Invertebrate defensins family profile domain-containing protein" evidence="3">
    <location>
        <begin position="24"/>
        <end position="124"/>
    </location>
</feature>
<protein>
    <recommendedName>
        <fullName evidence="4">Invertebrate defensins family profile domain-containing protein</fullName>
    </recommendedName>
</protein>
<evidence type="ECO:0000256" key="2">
    <source>
        <dbReference type="SAM" id="MobiDB-lite"/>
    </source>
</evidence>
<dbReference type="GO" id="GO:0006952">
    <property type="term" value="P:defense response"/>
    <property type="evidence" value="ECO:0007669"/>
    <property type="project" value="InterPro"/>
</dbReference>
<gene>
    <name evidence="5" type="ORF">CHS0354_009306</name>
</gene>
<accession>A0AAE0SMW3</accession>
<feature type="region of interest" description="Disordered" evidence="2">
    <location>
        <begin position="95"/>
        <end position="124"/>
    </location>
</feature>
<keyword evidence="3" id="KW-0732">Signal</keyword>
<dbReference type="PROSITE" id="PS51378">
    <property type="entry name" value="INVERT_DEFENSINS"/>
    <property type="match status" value="1"/>
</dbReference>
<organism evidence="5 6">
    <name type="scientific">Potamilus streckersoni</name>
    <dbReference type="NCBI Taxonomy" id="2493646"/>
    <lineage>
        <taxon>Eukaryota</taxon>
        <taxon>Metazoa</taxon>
        <taxon>Spiralia</taxon>
        <taxon>Lophotrochozoa</taxon>
        <taxon>Mollusca</taxon>
        <taxon>Bivalvia</taxon>
        <taxon>Autobranchia</taxon>
        <taxon>Heteroconchia</taxon>
        <taxon>Palaeoheterodonta</taxon>
        <taxon>Unionida</taxon>
        <taxon>Unionoidea</taxon>
        <taxon>Unionidae</taxon>
        <taxon>Ambleminae</taxon>
        <taxon>Lampsilini</taxon>
        <taxon>Potamilus</taxon>
    </lineage>
</organism>
<dbReference type="InterPro" id="IPR001542">
    <property type="entry name" value="Defensin_invertebrate/fungal"/>
</dbReference>
<reference evidence="5" key="1">
    <citation type="journal article" date="2021" name="Genome Biol. Evol.">
        <title>A High-Quality Reference Genome for a Parasitic Bivalve with Doubly Uniparental Inheritance (Bivalvia: Unionida).</title>
        <authorList>
            <person name="Smith C.H."/>
        </authorList>
    </citation>
    <scope>NUCLEOTIDE SEQUENCE</scope>
    <source>
        <strain evidence="5">CHS0354</strain>
    </source>
</reference>
<sequence>MMGRVLFVLLVLALTMNVKVVQADGFGHGCPLNEAGCGNHCIFEVGCQGGYCTGYLLWFWCTCTYCGYHSPDVTNIAGISTDSGPSMVTTTIAVSDTPTQQPPSNGTAVESDTSTAQPDTGYTV</sequence>
<evidence type="ECO:0000313" key="5">
    <source>
        <dbReference type="EMBL" id="KAK3594921.1"/>
    </source>
</evidence>
<dbReference type="Gene3D" id="3.30.30.10">
    <property type="entry name" value="Knottin, scorpion toxin-like"/>
    <property type="match status" value="1"/>
</dbReference>
<dbReference type="Pfam" id="PF01097">
    <property type="entry name" value="Defensin_2"/>
    <property type="match status" value="1"/>
</dbReference>
<evidence type="ECO:0000259" key="4">
    <source>
        <dbReference type="PROSITE" id="PS51378"/>
    </source>
</evidence>
<keyword evidence="1" id="KW-1015">Disulfide bond</keyword>
<reference evidence="5" key="2">
    <citation type="journal article" date="2021" name="Genome Biol. Evol.">
        <title>Developing a high-quality reference genome for a parasitic bivalve with doubly uniparental inheritance (Bivalvia: Unionida).</title>
        <authorList>
            <person name="Smith C.H."/>
        </authorList>
    </citation>
    <scope>NUCLEOTIDE SEQUENCE</scope>
    <source>
        <strain evidence="5">CHS0354</strain>
        <tissue evidence="5">Mantle</tissue>
    </source>
</reference>
<proteinExistence type="predicted"/>
<evidence type="ECO:0000313" key="6">
    <source>
        <dbReference type="Proteomes" id="UP001195483"/>
    </source>
</evidence>
<dbReference type="Proteomes" id="UP001195483">
    <property type="component" value="Unassembled WGS sequence"/>
</dbReference>
<feature type="signal peptide" evidence="3">
    <location>
        <begin position="1"/>
        <end position="23"/>
    </location>
</feature>
<name>A0AAE0SMW3_9BIVA</name>
<dbReference type="AlphaFoldDB" id="A0AAE0SMW3"/>
<comment type="caution">
    <text evidence="5">The sequence shown here is derived from an EMBL/GenBank/DDBJ whole genome shotgun (WGS) entry which is preliminary data.</text>
</comment>
<evidence type="ECO:0000256" key="1">
    <source>
        <dbReference type="ARBA" id="ARBA00023157"/>
    </source>
</evidence>
<keyword evidence="6" id="KW-1185">Reference proteome</keyword>
<dbReference type="EMBL" id="JAEAOA010000605">
    <property type="protein sequence ID" value="KAK3594921.1"/>
    <property type="molecule type" value="Genomic_DNA"/>
</dbReference>
<dbReference type="InterPro" id="IPR036574">
    <property type="entry name" value="Scorpion_toxin-like_sf"/>
</dbReference>
<reference evidence="5" key="3">
    <citation type="submission" date="2023-05" db="EMBL/GenBank/DDBJ databases">
        <authorList>
            <person name="Smith C.H."/>
        </authorList>
    </citation>
    <scope>NUCLEOTIDE SEQUENCE</scope>
    <source>
        <strain evidence="5">CHS0354</strain>
        <tissue evidence="5">Mantle</tissue>
    </source>
</reference>
<evidence type="ECO:0000256" key="3">
    <source>
        <dbReference type="SAM" id="SignalP"/>
    </source>
</evidence>